<sequence>MAMGMRDEFLSGNGDGDEERPQKKWVRWRREQGSEEGAGFGDQEDGLGGDGGFEGFQGREIRWVSQGLEIRDKESEYDQNV</sequence>
<gene>
    <name evidence="2" type="ORF">Scep_016454</name>
</gene>
<dbReference type="AlphaFoldDB" id="A0AAP0NVW8"/>
<accession>A0AAP0NVW8</accession>
<organism evidence="2 3">
    <name type="scientific">Stephania cephalantha</name>
    <dbReference type="NCBI Taxonomy" id="152367"/>
    <lineage>
        <taxon>Eukaryota</taxon>
        <taxon>Viridiplantae</taxon>
        <taxon>Streptophyta</taxon>
        <taxon>Embryophyta</taxon>
        <taxon>Tracheophyta</taxon>
        <taxon>Spermatophyta</taxon>
        <taxon>Magnoliopsida</taxon>
        <taxon>Ranunculales</taxon>
        <taxon>Menispermaceae</taxon>
        <taxon>Menispermoideae</taxon>
        <taxon>Cissampelideae</taxon>
        <taxon>Stephania</taxon>
    </lineage>
</organism>
<name>A0AAP0NVW8_9MAGN</name>
<dbReference type="Proteomes" id="UP001419268">
    <property type="component" value="Unassembled WGS sequence"/>
</dbReference>
<evidence type="ECO:0000256" key="1">
    <source>
        <dbReference type="SAM" id="MobiDB-lite"/>
    </source>
</evidence>
<reference evidence="2 3" key="1">
    <citation type="submission" date="2024-01" db="EMBL/GenBank/DDBJ databases">
        <title>Genome assemblies of Stephania.</title>
        <authorList>
            <person name="Yang L."/>
        </authorList>
    </citation>
    <scope>NUCLEOTIDE SEQUENCE [LARGE SCALE GENOMIC DNA]</scope>
    <source>
        <strain evidence="2">JXDWG</strain>
        <tissue evidence="2">Leaf</tissue>
    </source>
</reference>
<protein>
    <submittedName>
        <fullName evidence="2">Uncharacterized protein</fullName>
    </submittedName>
</protein>
<proteinExistence type="predicted"/>
<keyword evidence="3" id="KW-1185">Reference proteome</keyword>
<dbReference type="EMBL" id="JBBNAG010000007">
    <property type="protein sequence ID" value="KAK9118361.1"/>
    <property type="molecule type" value="Genomic_DNA"/>
</dbReference>
<comment type="caution">
    <text evidence="2">The sequence shown here is derived from an EMBL/GenBank/DDBJ whole genome shotgun (WGS) entry which is preliminary data.</text>
</comment>
<evidence type="ECO:0000313" key="3">
    <source>
        <dbReference type="Proteomes" id="UP001419268"/>
    </source>
</evidence>
<feature type="region of interest" description="Disordered" evidence="1">
    <location>
        <begin position="1"/>
        <end position="58"/>
    </location>
</feature>
<evidence type="ECO:0000313" key="2">
    <source>
        <dbReference type="EMBL" id="KAK9118361.1"/>
    </source>
</evidence>